<reference evidence="2" key="1">
    <citation type="journal article" date="2008" name="AIDS Res. Hum. Retroviruses">
        <title>HIV type 1 genetic diversity in Moyale, Mandera, and Turkana based on env-C2-V3 sequences.</title>
        <authorList>
            <person name="Khamadi S.A."/>
            <person name="Lihana R.W."/>
            <person name="Mwaniki D.L."/>
            <person name="Kinyua J."/>
            <person name="Lagat N."/>
            <person name="Carter J.Y."/>
            <person name="Ichimura H."/>
            <person name="Oishi I."/>
            <person name="Okoth F.A."/>
            <person name="Ochieng W."/>
        </authorList>
    </citation>
    <scope>NUCLEOTIDE SEQUENCE</scope>
    <source>
        <strain evidence="2">MYDH028</strain>
    </source>
</reference>
<feature type="non-terminal residue" evidence="2">
    <location>
        <position position="1"/>
    </location>
</feature>
<organism evidence="2">
    <name type="scientific">Human immunodeficiency virus type 1</name>
    <name type="common">HIV-1</name>
    <dbReference type="NCBI Taxonomy" id="11676"/>
    <lineage>
        <taxon>Viruses</taxon>
        <taxon>Riboviria</taxon>
        <taxon>Pararnavirae</taxon>
        <taxon>Artverviricota</taxon>
        <taxon>Revtraviricetes</taxon>
        <taxon>Ortervirales</taxon>
        <taxon>Retroviridae</taxon>
        <taxon>Orthoretrovirinae</taxon>
        <taxon>Lentivirus</taxon>
        <taxon>Lentivirus humimdef1</taxon>
    </lineage>
</organism>
<organismHost>
    <name type="scientific">Homo sapiens</name>
    <name type="common">Human</name>
    <dbReference type="NCBI Taxonomy" id="9606"/>
</organismHost>
<sequence length="126" mass="14283">IICFILQGRVILSVLFNPCMLILPQVLLLSQVLLKRPDVLQSEKFSSTIKTMCCDFSIPFLRSSQDIIVLLLKYSLNCLATFCKDFFHSNLLTFTMVLGLISPIMFPCCIRTLGPWSLYPTLFLGV</sequence>
<keyword evidence="2" id="KW-0261">Viral envelope protein</keyword>
<protein>
    <submittedName>
        <fullName evidence="2">Envelope glycoprotein</fullName>
    </submittedName>
</protein>
<name>Q3LX41_HV1</name>
<gene>
    <name evidence="2" type="primary">env</name>
</gene>
<evidence type="ECO:0000313" key="2">
    <source>
        <dbReference type="EMBL" id="ABA08291.1"/>
    </source>
</evidence>
<feature type="non-terminal residue" evidence="2">
    <location>
        <position position="126"/>
    </location>
</feature>
<feature type="transmembrane region" description="Helical" evidence="1">
    <location>
        <begin position="14"/>
        <end position="34"/>
    </location>
</feature>
<dbReference type="EMBL" id="DQ155203">
    <property type="protein sequence ID" value="ABA08291.1"/>
    <property type="molecule type" value="Genomic_DNA"/>
</dbReference>
<keyword evidence="1" id="KW-1133">Transmembrane helix</keyword>
<feature type="transmembrane region" description="Helical" evidence="1">
    <location>
        <begin position="91"/>
        <end position="114"/>
    </location>
</feature>
<keyword evidence="1" id="KW-0812">Transmembrane</keyword>
<keyword evidence="2" id="KW-0946">Virion</keyword>
<evidence type="ECO:0000256" key="1">
    <source>
        <dbReference type="SAM" id="Phobius"/>
    </source>
</evidence>
<accession>Q3LX41</accession>
<keyword evidence="1" id="KW-0472">Membrane</keyword>
<dbReference type="GO" id="GO:0019031">
    <property type="term" value="C:viral envelope"/>
    <property type="evidence" value="ECO:0007669"/>
    <property type="project" value="UniProtKB-KW"/>
</dbReference>
<proteinExistence type="predicted"/>